<feature type="non-terminal residue" evidence="1">
    <location>
        <position position="1"/>
    </location>
</feature>
<dbReference type="Proteomes" id="UP000595437">
    <property type="component" value="Chromosome 4"/>
</dbReference>
<accession>A0A7T8QT29</accession>
<evidence type="ECO:0000313" key="1">
    <source>
        <dbReference type="EMBL" id="QQP54082.1"/>
    </source>
</evidence>
<reference evidence="2" key="1">
    <citation type="submission" date="2021-01" db="EMBL/GenBank/DDBJ databases">
        <title>Caligus Genome Assembly.</title>
        <authorList>
            <person name="Gallardo-Escarate C."/>
        </authorList>
    </citation>
    <scope>NUCLEOTIDE SEQUENCE [LARGE SCALE GENOMIC DNA]</scope>
</reference>
<proteinExistence type="predicted"/>
<sequence>TWKCFYSNDEGGGARNPVGDFIFPNPRRPMRSSIPVAYILGRETATFACHAISVWNMFKALKSATTLHTARTAARVIGRSVPI</sequence>
<keyword evidence="2" id="KW-1185">Reference proteome</keyword>
<organism evidence="1 2">
    <name type="scientific">Caligus rogercresseyi</name>
    <name type="common">Sea louse</name>
    <dbReference type="NCBI Taxonomy" id="217165"/>
    <lineage>
        <taxon>Eukaryota</taxon>
        <taxon>Metazoa</taxon>
        <taxon>Ecdysozoa</taxon>
        <taxon>Arthropoda</taxon>
        <taxon>Crustacea</taxon>
        <taxon>Multicrustacea</taxon>
        <taxon>Hexanauplia</taxon>
        <taxon>Copepoda</taxon>
        <taxon>Siphonostomatoida</taxon>
        <taxon>Caligidae</taxon>
        <taxon>Caligus</taxon>
    </lineage>
</organism>
<protein>
    <submittedName>
        <fullName evidence="1">Uncharacterized protein</fullName>
    </submittedName>
</protein>
<dbReference type="AlphaFoldDB" id="A0A7T8QT29"/>
<evidence type="ECO:0000313" key="2">
    <source>
        <dbReference type="Proteomes" id="UP000595437"/>
    </source>
</evidence>
<dbReference type="EMBL" id="CP045893">
    <property type="protein sequence ID" value="QQP54082.1"/>
    <property type="molecule type" value="Genomic_DNA"/>
</dbReference>
<gene>
    <name evidence="1" type="ORF">FKW44_006789</name>
</gene>
<name>A0A7T8QT29_CALRO</name>